<dbReference type="EMBL" id="OMOF01000715">
    <property type="protein sequence ID" value="SPF54274.1"/>
    <property type="molecule type" value="Genomic_DNA"/>
</dbReference>
<proteinExistence type="predicted"/>
<reference evidence="2" key="1">
    <citation type="submission" date="2018-02" db="EMBL/GenBank/DDBJ databases">
        <authorList>
            <person name="Hausmann B."/>
        </authorList>
    </citation>
    <scope>NUCLEOTIDE SEQUENCE [LARGE SCALE GENOMIC DNA]</scope>
    <source>
        <strain evidence="2">Peat soil MAG SbF1</strain>
    </source>
</reference>
<sequence>MKEAIAFFTRISIPVVQFIFDSNDSDEETSCHTINITYWCHPERKRRMTPI</sequence>
<evidence type="ECO:0000313" key="2">
    <source>
        <dbReference type="Proteomes" id="UP000238916"/>
    </source>
</evidence>
<organism evidence="1 2">
    <name type="scientific">Candidatus Desulfosporosinus infrequens</name>
    <dbReference type="NCBI Taxonomy" id="2043169"/>
    <lineage>
        <taxon>Bacteria</taxon>
        <taxon>Bacillati</taxon>
        <taxon>Bacillota</taxon>
        <taxon>Clostridia</taxon>
        <taxon>Eubacteriales</taxon>
        <taxon>Desulfitobacteriaceae</taxon>
        <taxon>Desulfosporosinus</taxon>
    </lineage>
</organism>
<dbReference type="Proteomes" id="UP000238916">
    <property type="component" value="Unassembled WGS sequence"/>
</dbReference>
<gene>
    <name evidence="1" type="ORF">SBF1_7420002</name>
</gene>
<name>A0A2U3LR20_9FIRM</name>
<accession>A0A2U3LR20</accession>
<evidence type="ECO:0000313" key="1">
    <source>
        <dbReference type="EMBL" id="SPF54274.1"/>
    </source>
</evidence>
<protein>
    <submittedName>
        <fullName evidence="1">Uncharacterized protein</fullName>
    </submittedName>
</protein>
<dbReference type="AlphaFoldDB" id="A0A2U3LR20"/>